<feature type="chain" id="PRO_5042612168" description="Secreted protein" evidence="2">
    <location>
        <begin position="19"/>
        <end position="148"/>
    </location>
</feature>
<feature type="region of interest" description="Disordered" evidence="1">
    <location>
        <begin position="116"/>
        <end position="148"/>
    </location>
</feature>
<evidence type="ECO:0000313" key="3">
    <source>
        <dbReference type="EMBL" id="KAK1623745.1"/>
    </source>
</evidence>
<proteinExistence type="predicted"/>
<organism evidence="3 4">
    <name type="scientific">Colletotrichum phormii</name>
    <dbReference type="NCBI Taxonomy" id="359342"/>
    <lineage>
        <taxon>Eukaryota</taxon>
        <taxon>Fungi</taxon>
        <taxon>Dikarya</taxon>
        <taxon>Ascomycota</taxon>
        <taxon>Pezizomycotina</taxon>
        <taxon>Sordariomycetes</taxon>
        <taxon>Hypocreomycetidae</taxon>
        <taxon>Glomerellales</taxon>
        <taxon>Glomerellaceae</taxon>
        <taxon>Colletotrichum</taxon>
        <taxon>Colletotrichum acutatum species complex</taxon>
    </lineage>
</organism>
<comment type="caution">
    <text evidence="3">The sequence shown here is derived from an EMBL/GenBank/DDBJ whole genome shotgun (WGS) entry which is preliminary data.</text>
</comment>
<sequence>MGFCGWSFWQFCTAAVRPARLFLPRLSQFCCSSPSASLIPCGSCWLDLAGVLRLWTIWTWQTRKAVSIPFSLNWIMEQNRSCPCFDFSCDVCDKRSRSWMMDGWMGGWNVHAGGQPYQAKPSRSPDEMAGPTKVTRATTDEKVRRKKV</sequence>
<dbReference type="Proteomes" id="UP001243989">
    <property type="component" value="Unassembled WGS sequence"/>
</dbReference>
<evidence type="ECO:0000256" key="1">
    <source>
        <dbReference type="SAM" id="MobiDB-lite"/>
    </source>
</evidence>
<feature type="compositionally biased region" description="Basic and acidic residues" evidence="1">
    <location>
        <begin position="138"/>
        <end position="148"/>
    </location>
</feature>
<dbReference type="GeneID" id="85476208"/>
<evidence type="ECO:0008006" key="5">
    <source>
        <dbReference type="Google" id="ProtNLM"/>
    </source>
</evidence>
<evidence type="ECO:0000256" key="2">
    <source>
        <dbReference type="SAM" id="SignalP"/>
    </source>
</evidence>
<gene>
    <name evidence="3" type="ORF">BDP81DRAFT_438775</name>
</gene>
<accession>A0AAJ0EAB7</accession>
<dbReference type="AlphaFoldDB" id="A0AAJ0EAB7"/>
<evidence type="ECO:0000313" key="4">
    <source>
        <dbReference type="Proteomes" id="UP001243989"/>
    </source>
</evidence>
<keyword evidence="2" id="KW-0732">Signal</keyword>
<dbReference type="EMBL" id="JAHMHQ010000027">
    <property type="protein sequence ID" value="KAK1623745.1"/>
    <property type="molecule type" value="Genomic_DNA"/>
</dbReference>
<reference evidence="3" key="1">
    <citation type="submission" date="2021-06" db="EMBL/GenBank/DDBJ databases">
        <title>Comparative genomics, transcriptomics and evolutionary studies reveal genomic signatures of adaptation to plant cell wall in hemibiotrophic fungi.</title>
        <authorList>
            <consortium name="DOE Joint Genome Institute"/>
            <person name="Baroncelli R."/>
            <person name="Diaz J.F."/>
            <person name="Benocci T."/>
            <person name="Peng M."/>
            <person name="Battaglia E."/>
            <person name="Haridas S."/>
            <person name="Andreopoulos W."/>
            <person name="Labutti K."/>
            <person name="Pangilinan J."/>
            <person name="Floch G.L."/>
            <person name="Makela M.R."/>
            <person name="Henrissat B."/>
            <person name="Grigoriev I.V."/>
            <person name="Crouch J.A."/>
            <person name="De Vries R.P."/>
            <person name="Sukno S.A."/>
            <person name="Thon M.R."/>
        </authorList>
    </citation>
    <scope>NUCLEOTIDE SEQUENCE</scope>
    <source>
        <strain evidence="3">CBS 102054</strain>
    </source>
</reference>
<keyword evidence="4" id="KW-1185">Reference proteome</keyword>
<protein>
    <recommendedName>
        <fullName evidence="5">Secreted protein</fullName>
    </recommendedName>
</protein>
<name>A0AAJ0EAB7_9PEZI</name>
<feature type="signal peptide" evidence="2">
    <location>
        <begin position="1"/>
        <end position="18"/>
    </location>
</feature>
<dbReference type="RefSeq" id="XP_060439740.1">
    <property type="nucleotide sequence ID" value="XM_060591346.1"/>
</dbReference>